<evidence type="ECO:0000313" key="1">
    <source>
        <dbReference type="EMBL" id="KAL0057240.1"/>
    </source>
</evidence>
<sequence>MTMVEYMCNYTAKLQLNTLIVFSALCASIKALQDNPPMDVDGNIDHTERSRQLMVKATNKLVGKRELTGQQTASALLGRKNQYVSDKFREYWWSSMLRDIAHDVFMDDSNTMVDEVDDEGIAGDSSGRAMVIPENKDDSLVILSAEVLNLRQGPEVDDINKKYSPLFYDMFYRPPELATSSVWDILRHFVKERKLKSKNNRKMYLSFKTGHPQYTTHCLKKLDSTIVPVLMGYRIPPWDCSNDDEKYAVTMLTLFKPWSDDKESPLKPKDLGWIDAFQQFKSLMSLEHVSITRNMQLLYQTKDTKFDFQARRTKRLTELKGIAREKGIDEESDNEYNPIWENVMRTVVLPRRLGQHAMREILSNKPGVLASIPFQQTQVHLQTDLRDVQRSVMITTESLQIWRGKGY</sequence>
<comment type="caution">
    <text evidence="1">The sequence shown here is derived from an EMBL/GenBank/DDBJ whole genome shotgun (WGS) entry which is preliminary data.</text>
</comment>
<reference evidence="1 2" key="1">
    <citation type="submission" date="2024-05" db="EMBL/GenBank/DDBJ databases">
        <title>A draft genome resource for the thread blight pathogen Marasmius tenuissimus strain MS-2.</title>
        <authorList>
            <person name="Yulfo-Soto G.E."/>
            <person name="Baruah I.K."/>
            <person name="Amoako-Attah I."/>
            <person name="Bukari Y."/>
            <person name="Meinhardt L.W."/>
            <person name="Bailey B.A."/>
            <person name="Cohen S.P."/>
        </authorList>
    </citation>
    <scope>NUCLEOTIDE SEQUENCE [LARGE SCALE GENOMIC DNA]</scope>
    <source>
        <strain evidence="1 2">MS-2</strain>
    </source>
</reference>
<organism evidence="1 2">
    <name type="scientific">Marasmius tenuissimus</name>
    <dbReference type="NCBI Taxonomy" id="585030"/>
    <lineage>
        <taxon>Eukaryota</taxon>
        <taxon>Fungi</taxon>
        <taxon>Dikarya</taxon>
        <taxon>Basidiomycota</taxon>
        <taxon>Agaricomycotina</taxon>
        <taxon>Agaricomycetes</taxon>
        <taxon>Agaricomycetidae</taxon>
        <taxon>Agaricales</taxon>
        <taxon>Marasmiineae</taxon>
        <taxon>Marasmiaceae</taxon>
        <taxon>Marasmius</taxon>
    </lineage>
</organism>
<dbReference type="EMBL" id="JBBXMP010000616">
    <property type="protein sequence ID" value="KAL0057240.1"/>
    <property type="molecule type" value="Genomic_DNA"/>
</dbReference>
<dbReference type="Proteomes" id="UP001437256">
    <property type="component" value="Unassembled WGS sequence"/>
</dbReference>
<accession>A0ABR2Z6H1</accession>
<protein>
    <submittedName>
        <fullName evidence="1">Uncharacterized protein</fullName>
    </submittedName>
</protein>
<keyword evidence="2" id="KW-1185">Reference proteome</keyword>
<proteinExistence type="predicted"/>
<gene>
    <name evidence="1" type="ORF">AAF712_016127</name>
</gene>
<name>A0ABR2Z6H1_9AGAR</name>
<evidence type="ECO:0000313" key="2">
    <source>
        <dbReference type="Proteomes" id="UP001437256"/>
    </source>
</evidence>